<evidence type="ECO:0000313" key="1">
    <source>
        <dbReference type="EMBL" id="RCS73556.1"/>
    </source>
</evidence>
<dbReference type="GeneID" id="303188861"/>
<comment type="caution">
    <text evidence="1">The sequence shown here is derived from an EMBL/GenBank/DDBJ whole genome shotgun (WGS) entry which is preliminary data.</text>
</comment>
<organism evidence="1 2">
    <name type="scientific">Vibrio casei</name>
    <dbReference type="NCBI Taxonomy" id="673372"/>
    <lineage>
        <taxon>Bacteria</taxon>
        <taxon>Pseudomonadati</taxon>
        <taxon>Pseudomonadota</taxon>
        <taxon>Gammaproteobacteria</taxon>
        <taxon>Vibrionales</taxon>
        <taxon>Vibrionaceae</taxon>
        <taxon>Vibrio</taxon>
    </lineage>
</organism>
<gene>
    <name evidence="1" type="ORF">CIK83_08015</name>
</gene>
<proteinExistence type="predicted"/>
<keyword evidence="2" id="KW-1185">Reference proteome</keyword>
<sequence length="300" mass="34322">MTNNQTDTDFSEIVTVQAITEVVDTTKLFDKSYKEGKISPIDQFLTNANKINLLWISDSDITREMSTIAFLGYMSAVESYIRALIRGIIQVDIHSQKNSSSKEITFGAALHHSKELLPEALMDEFSFVHIDNIKETFKSLLDINLALNEQTVHEFNNICQLRHCCVHRFGKLGAKNAMKLGIDTHSSLFEKPLSLTVPDLTLIAQNLRSIVKQINNCTYREILKRTYPIPRNKNQKREFASAGIKSMWANDYSEDKVLFRQYYNLFSTKVDALKSPSASTMYRKFIKIRSAEYAKKANKD</sequence>
<accession>A0A368LP68</accession>
<dbReference type="EMBL" id="QPGL01000001">
    <property type="protein sequence ID" value="RCS73556.1"/>
    <property type="molecule type" value="Genomic_DNA"/>
</dbReference>
<reference evidence="1 2" key="1">
    <citation type="journal article" date="2017" name="Elife">
        <title>Extensive horizontal gene transfer in cheese-associated bacteria.</title>
        <authorList>
            <person name="Bonham K.S."/>
            <person name="Wolfe B.E."/>
            <person name="Dutton R.J."/>
        </authorList>
    </citation>
    <scope>NUCLEOTIDE SEQUENCE [LARGE SCALE GENOMIC DNA]</scope>
    <source>
        <strain evidence="1 2">JB196</strain>
    </source>
</reference>
<evidence type="ECO:0000313" key="2">
    <source>
        <dbReference type="Proteomes" id="UP000252479"/>
    </source>
</evidence>
<dbReference type="AlphaFoldDB" id="A0A368LP68"/>
<protein>
    <submittedName>
        <fullName evidence="1">Uncharacterized protein</fullName>
    </submittedName>
</protein>
<dbReference type="RefSeq" id="WP_086959882.1">
    <property type="nucleotide sequence ID" value="NZ_FUKS01000022.1"/>
</dbReference>
<dbReference type="Proteomes" id="UP000252479">
    <property type="component" value="Unassembled WGS sequence"/>
</dbReference>
<name>A0A368LP68_9VIBR</name>